<evidence type="ECO:0000256" key="1">
    <source>
        <dbReference type="ARBA" id="ARBA00011982"/>
    </source>
</evidence>
<evidence type="ECO:0000256" key="3">
    <source>
        <dbReference type="ARBA" id="ARBA00023027"/>
    </source>
</evidence>
<dbReference type="PANTHER" id="PTHR32009:SF39">
    <property type="entry name" value="TIR DOMAIN-CONTAINING PROTEIN"/>
    <property type="match status" value="1"/>
</dbReference>
<gene>
    <name evidence="6" type="ORF">KC19_6G099900</name>
</gene>
<evidence type="ECO:0000256" key="4">
    <source>
        <dbReference type="ARBA" id="ARBA00047304"/>
    </source>
</evidence>
<dbReference type="Pfam" id="PF12248">
    <property type="entry name" value="Methyltransf_FA"/>
    <property type="match status" value="2"/>
</dbReference>
<protein>
    <recommendedName>
        <fullName evidence="1">ADP-ribosyl cyclase/cyclic ADP-ribose hydrolase</fullName>
        <ecNumber evidence="1">3.2.2.6</ecNumber>
    </recommendedName>
</protein>
<evidence type="ECO:0000313" key="7">
    <source>
        <dbReference type="Proteomes" id="UP000822688"/>
    </source>
</evidence>
<name>A0A8T0HE44_CERPU</name>
<comment type="caution">
    <text evidence="6">The sequence shown here is derived from an EMBL/GenBank/DDBJ whole genome shotgun (WGS) entry which is preliminary data.</text>
</comment>
<dbReference type="EC" id="3.2.2.6" evidence="1"/>
<evidence type="ECO:0000259" key="5">
    <source>
        <dbReference type="PROSITE" id="PS50104"/>
    </source>
</evidence>
<dbReference type="InterPro" id="IPR022041">
    <property type="entry name" value="Methyltransf_FA"/>
</dbReference>
<dbReference type="InterPro" id="IPR000157">
    <property type="entry name" value="TIR_dom"/>
</dbReference>
<feature type="domain" description="TIR" evidence="5">
    <location>
        <begin position="6"/>
        <end position="174"/>
    </location>
</feature>
<proteinExistence type="predicted"/>
<dbReference type="SMART" id="SM00255">
    <property type="entry name" value="TIR"/>
    <property type="match status" value="1"/>
</dbReference>
<keyword evidence="7" id="KW-1185">Reference proteome</keyword>
<keyword evidence="2" id="KW-0378">Hydrolase</keyword>
<accession>A0A8T0HE44</accession>
<dbReference type="Proteomes" id="UP000822688">
    <property type="component" value="Chromosome 6"/>
</dbReference>
<organism evidence="6 7">
    <name type="scientific">Ceratodon purpureus</name>
    <name type="common">Fire moss</name>
    <name type="synonym">Dicranum purpureum</name>
    <dbReference type="NCBI Taxonomy" id="3225"/>
    <lineage>
        <taxon>Eukaryota</taxon>
        <taxon>Viridiplantae</taxon>
        <taxon>Streptophyta</taxon>
        <taxon>Embryophyta</taxon>
        <taxon>Bryophyta</taxon>
        <taxon>Bryophytina</taxon>
        <taxon>Bryopsida</taxon>
        <taxon>Dicranidae</taxon>
        <taxon>Pseudoditrichales</taxon>
        <taxon>Ditrichaceae</taxon>
        <taxon>Ceratodon</taxon>
    </lineage>
</organism>
<dbReference type="GO" id="GO:0007165">
    <property type="term" value="P:signal transduction"/>
    <property type="evidence" value="ECO:0007669"/>
    <property type="project" value="InterPro"/>
</dbReference>
<dbReference type="AlphaFoldDB" id="A0A8T0HE44"/>
<keyword evidence="3" id="KW-0520">NAD</keyword>
<dbReference type="PROSITE" id="PS50104">
    <property type="entry name" value="TIR"/>
    <property type="match status" value="1"/>
</dbReference>
<dbReference type="Gene3D" id="3.40.50.10140">
    <property type="entry name" value="Toll/interleukin-1 receptor homology (TIR) domain"/>
    <property type="match status" value="1"/>
</dbReference>
<dbReference type="InterPro" id="IPR035897">
    <property type="entry name" value="Toll_tir_struct_dom_sf"/>
</dbReference>
<reference evidence="6 7" key="1">
    <citation type="submission" date="2020-06" db="EMBL/GenBank/DDBJ databases">
        <title>WGS assembly of Ceratodon purpureus strain R40.</title>
        <authorList>
            <person name="Carey S.B."/>
            <person name="Jenkins J."/>
            <person name="Shu S."/>
            <person name="Lovell J.T."/>
            <person name="Sreedasyam A."/>
            <person name="Maumus F."/>
            <person name="Tiley G.P."/>
            <person name="Fernandez-Pozo N."/>
            <person name="Barry K."/>
            <person name="Chen C."/>
            <person name="Wang M."/>
            <person name="Lipzen A."/>
            <person name="Daum C."/>
            <person name="Saski C.A."/>
            <person name="Payton A.C."/>
            <person name="Mcbreen J.C."/>
            <person name="Conrad R.E."/>
            <person name="Kollar L.M."/>
            <person name="Olsson S."/>
            <person name="Huttunen S."/>
            <person name="Landis J.B."/>
            <person name="Wickett N.J."/>
            <person name="Johnson M.G."/>
            <person name="Rensing S.A."/>
            <person name="Grimwood J."/>
            <person name="Schmutz J."/>
            <person name="Mcdaniel S.F."/>
        </authorList>
    </citation>
    <scope>NUCLEOTIDE SEQUENCE [LARGE SCALE GENOMIC DNA]</scope>
    <source>
        <strain evidence="6 7">R40</strain>
    </source>
</reference>
<dbReference type="PANTHER" id="PTHR32009">
    <property type="entry name" value="TMV RESISTANCE PROTEIN N-LIKE"/>
    <property type="match status" value="1"/>
</dbReference>
<dbReference type="GO" id="GO:0061809">
    <property type="term" value="F:NAD+ nucleosidase activity, cyclic ADP-ribose generating"/>
    <property type="evidence" value="ECO:0007669"/>
    <property type="project" value="UniProtKB-EC"/>
</dbReference>
<evidence type="ECO:0000256" key="2">
    <source>
        <dbReference type="ARBA" id="ARBA00022801"/>
    </source>
</evidence>
<dbReference type="Pfam" id="PF01582">
    <property type="entry name" value="TIR"/>
    <property type="match status" value="1"/>
</dbReference>
<comment type="catalytic activity">
    <reaction evidence="4">
        <text>NAD(+) + H2O = ADP-D-ribose + nicotinamide + H(+)</text>
        <dbReference type="Rhea" id="RHEA:16301"/>
        <dbReference type="ChEBI" id="CHEBI:15377"/>
        <dbReference type="ChEBI" id="CHEBI:15378"/>
        <dbReference type="ChEBI" id="CHEBI:17154"/>
        <dbReference type="ChEBI" id="CHEBI:57540"/>
        <dbReference type="ChEBI" id="CHEBI:57967"/>
        <dbReference type="EC" id="3.2.2.6"/>
    </reaction>
    <physiologicalReaction direction="left-to-right" evidence="4">
        <dbReference type="Rhea" id="RHEA:16302"/>
    </physiologicalReaction>
</comment>
<dbReference type="SUPFAM" id="SSF52200">
    <property type="entry name" value="Toll/Interleukin receptor TIR domain"/>
    <property type="match status" value="1"/>
</dbReference>
<dbReference type="EMBL" id="CM026427">
    <property type="protein sequence ID" value="KAG0569570.1"/>
    <property type="molecule type" value="Genomic_DNA"/>
</dbReference>
<sequence length="539" mass="61708">MARSTPKYDVFLNHRGPDTKKGFVIPLEQQLREEGISAFLDRHDIHHGDNLFKNIKDSIRSAHLHIAIFSRNYAHSTYCLDELDQMCQMSFPEKKSLIPVFYDVKPEHVRRPRRQDGPFEEAFKKHEEREKSEDVQRWVRALQNAAEIKGFDRAEYSDDYQFRKQIVLEVMRIKFQRMQSFVIPEMFGIYTWVQHYQLPNQGEGIVSFGADCTNDVHVAISREPRPMLRSETMYEIVIGGWSNTRSVIRRRSQGPILCEVPVGLIKTEHDSVCYLWVSIDSKTNLIQIGYGKEPDLSSVFCIYKDINFIHEAQCVSFSSWDVPVTYSAISVASLPSGEDSIEHMFQHMMEIAIMEEPSNLRFMVPPKLGLYNWVKPLQLPEPGRGFLSFGAQTYSDVHIAISSKPREMDPMYEIVVGGWSNTKSVIRRRSQGPNLCTAEVGLIEPHNAVNYLWVSIDKHTEVIQVGHGKEPNLSSVFCIYKDVDFLREAQYVSFTSWEYPVIYSAISVASLKSSTSELTDLSAVPSSSANLPKPSCQVM</sequence>
<evidence type="ECO:0000313" key="6">
    <source>
        <dbReference type="EMBL" id="KAG0569570.1"/>
    </source>
</evidence>